<evidence type="ECO:0000313" key="3">
    <source>
        <dbReference type="Proteomes" id="UP000252558"/>
    </source>
</evidence>
<feature type="transmembrane region" description="Helical" evidence="1">
    <location>
        <begin position="61"/>
        <end position="84"/>
    </location>
</feature>
<sequence>MYNKFDKRGTTQRAVVLFGRVIGPVIKGVMNMFSRFHLVSGCLGVASLGLLKIMAPAPLELAFVSLPLVIISAVGFTFAVAKYCGLNFSATSYDRVAFIASSLCIFLLLDYIFDLSLFSLFWDEKGAGLFVTIHFVALVLFLLYKRIKLVRKKYS</sequence>
<proteinExistence type="predicted"/>
<organism evidence="2 3">
    <name type="scientific">Corallincola holothuriorum</name>
    <dbReference type="NCBI Taxonomy" id="2282215"/>
    <lineage>
        <taxon>Bacteria</taxon>
        <taxon>Pseudomonadati</taxon>
        <taxon>Pseudomonadota</taxon>
        <taxon>Gammaproteobacteria</taxon>
        <taxon>Alteromonadales</taxon>
        <taxon>Psychromonadaceae</taxon>
        <taxon>Corallincola</taxon>
    </lineage>
</organism>
<dbReference type="AlphaFoldDB" id="A0A368MYD1"/>
<dbReference type="RefSeq" id="WP_114340076.1">
    <property type="nucleotide sequence ID" value="NZ_QPID01000029.1"/>
</dbReference>
<dbReference type="Proteomes" id="UP000252558">
    <property type="component" value="Unassembled WGS sequence"/>
</dbReference>
<name>A0A368MYD1_9GAMM</name>
<comment type="caution">
    <text evidence="2">The sequence shown here is derived from an EMBL/GenBank/DDBJ whole genome shotgun (WGS) entry which is preliminary data.</text>
</comment>
<reference evidence="2 3" key="1">
    <citation type="submission" date="2018-07" db="EMBL/GenBank/DDBJ databases">
        <title>Corallincola holothuriorum sp. nov., a new facultative anaerobe isolated from sea cucumber Apostichopus japonicus.</title>
        <authorList>
            <person name="Xia H."/>
        </authorList>
    </citation>
    <scope>NUCLEOTIDE SEQUENCE [LARGE SCALE GENOMIC DNA]</scope>
    <source>
        <strain evidence="2 3">C4</strain>
    </source>
</reference>
<keyword evidence="1" id="KW-0472">Membrane</keyword>
<protein>
    <submittedName>
        <fullName evidence="2">Uncharacterized protein</fullName>
    </submittedName>
</protein>
<evidence type="ECO:0000313" key="2">
    <source>
        <dbReference type="EMBL" id="RCU42863.1"/>
    </source>
</evidence>
<gene>
    <name evidence="2" type="ORF">DU002_19240</name>
</gene>
<feature type="transmembrane region" description="Helical" evidence="1">
    <location>
        <begin position="96"/>
        <end position="121"/>
    </location>
</feature>
<evidence type="ECO:0000256" key="1">
    <source>
        <dbReference type="SAM" id="Phobius"/>
    </source>
</evidence>
<feature type="transmembrane region" description="Helical" evidence="1">
    <location>
        <begin position="36"/>
        <end position="55"/>
    </location>
</feature>
<keyword evidence="1" id="KW-1133">Transmembrane helix</keyword>
<keyword evidence="1" id="KW-0812">Transmembrane</keyword>
<accession>A0A368MYD1</accession>
<keyword evidence="3" id="KW-1185">Reference proteome</keyword>
<feature type="transmembrane region" description="Helical" evidence="1">
    <location>
        <begin position="127"/>
        <end position="144"/>
    </location>
</feature>
<dbReference type="EMBL" id="QPID01000029">
    <property type="protein sequence ID" value="RCU42863.1"/>
    <property type="molecule type" value="Genomic_DNA"/>
</dbReference>